<dbReference type="InterPro" id="IPR052827">
    <property type="entry name" value="CHS_Export/Cell_Fusion_Reg"/>
</dbReference>
<dbReference type="PANTHER" id="PTHR47351:SF1">
    <property type="entry name" value="CHITIN BIOSYNTHESIS PROTEIN CHS5"/>
    <property type="match status" value="1"/>
</dbReference>
<dbReference type="InterPro" id="IPR001357">
    <property type="entry name" value="BRCT_dom"/>
</dbReference>
<dbReference type="CDD" id="cd13945">
    <property type="entry name" value="Chs5_N"/>
    <property type="match status" value="1"/>
</dbReference>
<dbReference type="STRING" id="1206466.K0KKH5"/>
<keyword evidence="9" id="KW-1185">Reference proteome</keyword>
<dbReference type="GO" id="GO:0046983">
    <property type="term" value="F:protein dimerization activity"/>
    <property type="evidence" value="ECO:0007669"/>
    <property type="project" value="InterPro"/>
</dbReference>
<protein>
    <recommendedName>
        <fullName evidence="4">Chitin biosynthesis protein CHS5</fullName>
    </recommendedName>
</protein>
<feature type="region of interest" description="Disordered" evidence="5">
    <location>
        <begin position="268"/>
        <end position="562"/>
    </location>
</feature>
<dbReference type="Gene3D" id="3.40.50.10190">
    <property type="entry name" value="BRCT domain"/>
    <property type="match status" value="1"/>
</dbReference>
<evidence type="ECO:0000259" key="7">
    <source>
        <dbReference type="PROSITE" id="PS50853"/>
    </source>
</evidence>
<dbReference type="InterPro" id="IPR003961">
    <property type="entry name" value="FN3_dom"/>
</dbReference>
<dbReference type="Pfam" id="PF00533">
    <property type="entry name" value="BRCT"/>
    <property type="match status" value="1"/>
</dbReference>
<evidence type="ECO:0000256" key="1">
    <source>
        <dbReference type="ARBA" id="ARBA00004555"/>
    </source>
</evidence>
<evidence type="ECO:0000256" key="5">
    <source>
        <dbReference type="SAM" id="MobiDB-lite"/>
    </source>
</evidence>
<evidence type="ECO:0000313" key="9">
    <source>
        <dbReference type="Proteomes" id="UP000009328"/>
    </source>
</evidence>
<feature type="domain" description="BRCT" evidence="6">
    <location>
        <begin position="164"/>
        <end position="256"/>
    </location>
</feature>
<feature type="domain" description="Fibronectin type-III" evidence="7">
    <location>
        <begin position="76"/>
        <end position="170"/>
    </location>
</feature>
<sequence>MVEVSLTVGKLDASLALLLTKDHHLIEFPTVLLPNGVNAGSVVTIKCEQDLEQEAEEKKAFEDVQEQILELFGKNEPKAPILKIKNVTQTSAVLEWDQLDLGSANIKSLTLYKNNSRLGQIPNPLVNTTTKLSGLPIDTPYEFYLRLDTTAGIYQSETIKLRTHKMTDLSGITVCLGEIDPKEGVTREDIEKSLNNMGAKPLQDEVKVDTTHFICTNGLGTQWKKALDSNIPVVRPEWLKASETERRIIGVRNFYLDADPQILEQHRFKKENSESQPIPQRNESLKAEEPVSDKVNGETNKDENVTSVPENDLEDVPIESTEQLPKPPVEETKEEPKEELKEESKKETSDEQEKEFKEEPKDSLAVNDEFEAPKEETPIAVKDEAESEAPKDEKPIAVKDEAPKEESKSEIETPGPVATEPIAEEKVSTSNPEDAEKVAEEEPEETVIKSETIAAEDKPVVEETSQPEESKPEEIKKEVESIPVEESKSIEPPTEELKEVSLNDPTSEEPTKENGEENDDEEEDGEDEEPTETNGEASKPAEQTSGANKKKKKNNKKKKGKK</sequence>
<proteinExistence type="inferred from homology"/>
<dbReference type="InterPro" id="IPR031669">
    <property type="entry name" value="Fn3_2"/>
</dbReference>
<feature type="compositionally biased region" description="Basic residues" evidence="5">
    <location>
        <begin position="548"/>
        <end position="562"/>
    </location>
</feature>
<dbReference type="GO" id="GO:0006893">
    <property type="term" value="P:Golgi to plasma membrane transport"/>
    <property type="evidence" value="ECO:0007669"/>
    <property type="project" value="TreeGrafter"/>
</dbReference>
<comment type="subcellular location">
    <subcellularLocation>
        <location evidence="1">Golgi apparatus</location>
    </subcellularLocation>
</comment>
<dbReference type="Pfam" id="PF16892">
    <property type="entry name" value="CHS5_N"/>
    <property type="match status" value="1"/>
</dbReference>
<dbReference type="GO" id="GO:0005802">
    <property type="term" value="C:trans-Golgi network"/>
    <property type="evidence" value="ECO:0007669"/>
    <property type="project" value="TreeGrafter"/>
</dbReference>
<dbReference type="Pfam" id="PF16893">
    <property type="entry name" value="fn3_2"/>
    <property type="match status" value="1"/>
</dbReference>
<accession>K0KKH5</accession>
<keyword evidence="2" id="KW-0333">Golgi apparatus</keyword>
<dbReference type="InterPro" id="IPR036116">
    <property type="entry name" value="FN3_sf"/>
</dbReference>
<dbReference type="InterPro" id="IPR036420">
    <property type="entry name" value="BRCT_dom_sf"/>
</dbReference>
<comment type="similarity">
    <text evidence="3">Belongs to the CHS5 family.</text>
</comment>
<dbReference type="CDD" id="cd00063">
    <property type="entry name" value="FN3"/>
    <property type="match status" value="1"/>
</dbReference>
<feature type="compositionally biased region" description="Basic and acidic residues" evidence="5">
    <location>
        <begin position="371"/>
        <end position="411"/>
    </location>
</feature>
<dbReference type="Proteomes" id="UP000009328">
    <property type="component" value="Unassembled WGS sequence"/>
</dbReference>
<reference evidence="8 9" key="1">
    <citation type="journal article" date="2012" name="Eukaryot. Cell">
        <title>Draft genome sequence of Wickerhamomyces ciferrii NRRL Y-1031 F-60-10.</title>
        <authorList>
            <person name="Schneider J."/>
            <person name="Andrea H."/>
            <person name="Blom J."/>
            <person name="Jaenicke S."/>
            <person name="Ruckert C."/>
            <person name="Schorsch C."/>
            <person name="Szczepanowski R."/>
            <person name="Farwick M."/>
            <person name="Goesmann A."/>
            <person name="Puhler A."/>
            <person name="Schaffer S."/>
            <person name="Tauch A."/>
            <person name="Kohler T."/>
            <person name="Brinkrolf K."/>
        </authorList>
    </citation>
    <scope>NUCLEOTIDE SEQUENCE [LARGE SCALE GENOMIC DNA]</scope>
    <source>
        <strain evidence="9">ATCC 14091 / BCRC 22168 / CBS 111 / JCM 3599 / NBRC 0793 / NRRL Y-1031 F-60-10</strain>
    </source>
</reference>
<dbReference type="eggNOG" id="KOG1181">
    <property type="taxonomic scope" value="Eukaryota"/>
</dbReference>
<feature type="compositionally biased region" description="Basic and acidic residues" evidence="5">
    <location>
        <begin position="328"/>
        <end position="362"/>
    </location>
</feature>
<dbReference type="InParanoid" id="K0KKH5"/>
<dbReference type="SMART" id="SM00292">
    <property type="entry name" value="BRCT"/>
    <property type="match status" value="1"/>
</dbReference>
<evidence type="ECO:0000256" key="4">
    <source>
        <dbReference type="ARBA" id="ARBA00071189"/>
    </source>
</evidence>
<feature type="compositionally biased region" description="Acidic residues" evidence="5">
    <location>
        <begin position="516"/>
        <end position="531"/>
    </location>
</feature>
<dbReference type="InterPro" id="IPR013783">
    <property type="entry name" value="Ig-like_fold"/>
</dbReference>
<organism evidence="8 9">
    <name type="scientific">Wickerhamomyces ciferrii (strain ATCC 14091 / BCRC 22168 / CBS 111 / JCM 3599 / NBRC 0793 / NRRL Y-1031 F-60-10)</name>
    <name type="common">Yeast</name>
    <name type="synonym">Pichia ciferrii</name>
    <dbReference type="NCBI Taxonomy" id="1206466"/>
    <lineage>
        <taxon>Eukaryota</taxon>
        <taxon>Fungi</taxon>
        <taxon>Dikarya</taxon>
        <taxon>Ascomycota</taxon>
        <taxon>Saccharomycotina</taxon>
        <taxon>Saccharomycetes</taxon>
        <taxon>Phaffomycetales</taxon>
        <taxon>Wickerhamomycetaceae</taxon>
        <taxon>Wickerhamomyces</taxon>
    </lineage>
</organism>
<feature type="compositionally biased region" description="Basic and acidic residues" evidence="5">
    <location>
        <begin position="468"/>
        <end position="501"/>
    </location>
</feature>
<dbReference type="FunFam" id="3.40.50.10190:FF:000077">
    <property type="entry name" value="Chitin biosynthesis protein CHS5"/>
    <property type="match status" value="1"/>
</dbReference>
<dbReference type="GO" id="GO:0000747">
    <property type="term" value="P:conjugation with cellular fusion"/>
    <property type="evidence" value="ECO:0007669"/>
    <property type="project" value="TreeGrafter"/>
</dbReference>
<dbReference type="AlphaFoldDB" id="K0KKH5"/>
<dbReference type="Gene3D" id="6.20.120.50">
    <property type="match status" value="1"/>
</dbReference>
<dbReference type="PANTHER" id="PTHR47351">
    <property type="entry name" value="CHITIN BIOSYNTHESIS PROTEIN CHS5"/>
    <property type="match status" value="1"/>
</dbReference>
<evidence type="ECO:0000313" key="8">
    <source>
        <dbReference type="EMBL" id="CCH45710.1"/>
    </source>
</evidence>
<dbReference type="InterPro" id="IPR031673">
    <property type="entry name" value="Chs5_N"/>
</dbReference>
<dbReference type="HOGENOM" id="CLU_019904_3_2_1"/>
<dbReference type="Gene3D" id="2.60.40.10">
    <property type="entry name" value="Immunoglobulins"/>
    <property type="match status" value="1"/>
</dbReference>
<dbReference type="SUPFAM" id="SSF49265">
    <property type="entry name" value="Fibronectin type III"/>
    <property type="match status" value="1"/>
</dbReference>
<dbReference type="PROSITE" id="PS50853">
    <property type="entry name" value="FN3"/>
    <property type="match status" value="1"/>
</dbReference>
<gene>
    <name evidence="8" type="primary">CHS5</name>
    <name evidence="8" type="ORF">BN7_5295</name>
</gene>
<evidence type="ECO:0000256" key="2">
    <source>
        <dbReference type="ARBA" id="ARBA00023034"/>
    </source>
</evidence>
<dbReference type="SUPFAM" id="SSF52113">
    <property type="entry name" value="BRCT domain"/>
    <property type="match status" value="1"/>
</dbReference>
<feature type="compositionally biased region" description="Basic and acidic residues" evidence="5">
    <location>
        <begin position="283"/>
        <end position="304"/>
    </location>
</feature>
<name>K0KKH5_WICCF</name>
<evidence type="ECO:0000256" key="3">
    <source>
        <dbReference type="ARBA" id="ARBA00060872"/>
    </source>
</evidence>
<dbReference type="PROSITE" id="PS50172">
    <property type="entry name" value="BRCT"/>
    <property type="match status" value="1"/>
</dbReference>
<dbReference type="GO" id="GO:0034044">
    <property type="term" value="C:exomer complex"/>
    <property type="evidence" value="ECO:0007669"/>
    <property type="project" value="TreeGrafter"/>
</dbReference>
<dbReference type="EMBL" id="CAIF01000207">
    <property type="protein sequence ID" value="CCH45710.1"/>
    <property type="molecule type" value="Genomic_DNA"/>
</dbReference>
<evidence type="ECO:0000259" key="6">
    <source>
        <dbReference type="PROSITE" id="PS50172"/>
    </source>
</evidence>
<comment type="caution">
    <text evidence="8">The sequence shown here is derived from an EMBL/GenBank/DDBJ whole genome shotgun (WGS) entry which is preliminary data.</text>
</comment>